<evidence type="ECO:0000313" key="2">
    <source>
        <dbReference type="Proteomes" id="UP000008888"/>
    </source>
</evidence>
<reference key="2">
    <citation type="submission" date="2011-05" db="EMBL/GenBank/DDBJ databases">
        <title>Complete genome sequence of the aerobic marine methanotroph Methylomonas methanica MC09.</title>
        <authorList>
            <person name="Boden R."/>
            <person name="Cunliffe M."/>
            <person name="Scanlan J."/>
            <person name="Moussard H."/>
            <person name="Kits K.D."/>
            <person name="Klotz M."/>
            <person name="Jetten M."/>
            <person name="Vuilleumier S."/>
            <person name="Han J."/>
            <person name="Peters L."/>
            <person name="Mikhailova N."/>
            <person name="Teshima H."/>
            <person name="Tapia R."/>
            <person name="Kyrpides N."/>
            <person name="Ivanova N."/>
            <person name="Pagani I."/>
            <person name="Cheng J.-F."/>
            <person name="Goodwin L."/>
            <person name="Han C."/>
            <person name="Hauser L."/>
            <person name="Land M."/>
            <person name="Lapidus A."/>
            <person name="Lucas S."/>
            <person name="Pitluck S."/>
            <person name="Woyke T."/>
            <person name="Stein L.Y."/>
            <person name="Murrell C."/>
        </authorList>
    </citation>
    <scope>NUCLEOTIDE SEQUENCE</scope>
    <source>
        <strain>MC09</strain>
    </source>
</reference>
<protein>
    <recommendedName>
        <fullName evidence="3">DUF937 domain-containing protein</fullName>
    </recommendedName>
</protein>
<name>F9ZYY2_METMM</name>
<dbReference type="AlphaFoldDB" id="F9ZYY2"/>
<sequence>MNIFQSLLGGQNSQLVEQLAKQAGLDSADVQKILGQVLPALSSGIKQNTASGNGLQNLMQALQNGNHAKYLENPEVLAEPSATAEGNAILGHILGSKDDSRNLARHAAEVTGADENIVKKLLPLVAATAMGALSKKTGQANLKDADSPDLGNLLVSFLDTNNDGNITDDLFNIAKKLF</sequence>
<reference evidence="1 2" key="1">
    <citation type="journal article" date="2011" name="J. Bacteriol.">
        <title>Complete Genome Sequence of the Aerobic Marine Methanotroph Methylomonas methanica MC09.</title>
        <authorList>
            <person name="Boden R."/>
            <person name="Cunliffe M."/>
            <person name="Scanlan J."/>
            <person name="Moussard H."/>
            <person name="Kits K.D."/>
            <person name="Klotz M.G."/>
            <person name="Jetten M.S."/>
            <person name="Vuilleumier S."/>
            <person name="Han J."/>
            <person name="Peters L."/>
            <person name="Mikhailova N."/>
            <person name="Teshima H."/>
            <person name="Tapia R."/>
            <person name="Kyrpides N."/>
            <person name="Ivanova N."/>
            <person name="Pagani I."/>
            <person name="Cheng J.F."/>
            <person name="Goodwin L."/>
            <person name="Han C."/>
            <person name="Hauser L."/>
            <person name="Land M.L."/>
            <person name="Lapidus A."/>
            <person name="Lucas S."/>
            <person name="Pitluck S."/>
            <person name="Woyke T."/>
            <person name="Stein L."/>
            <person name="Murrell J.C."/>
        </authorList>
    </citation>
    <scope>NUCLEOTIDE SEQUENCE [LARGE SCALE GENOMIC DNA]</scope>
    <source>
        <strain evidence="1 2">MC09</strain>
    </source>
</reference>
<keyword evidence="2" id="KW-1185">Reference proteome</keyword>
<reference evidence="2" key="3">
    <citation type="submission" date="2011-05" db="EMBL/GenBank/DDBJ databases">
        <title>Complete sequence of Methylomonas methanica MC09.</title>
        <authorList>
            <consortium name="US DOE Joint Genome Institute"/>
            <person name="Lucas S."/>
            <person name="Han J."/>
            <person name="Lapidus A."/>
            <person name="Cheng J.-F."/>
            <person name="Goodwin L."/>
            <person name="Pitluck S."/>
            <person name="Peters L."/>
            <person name="Mikhailova N."/>
            <person name="Teshima H."/>
            <person name="Han C."/>
            <person name="Tapia R."/>
            <person name="Land M."/>
            <person name="Hauser L."/>
            <person name="Kyrpides N."/>
            <person name="Ivanova N."/>
            <person name="Pagani I."/>
            <person name="Stein L."/>
            <person name="Woyke T."/>
        </authorList>
    </citation>
    <scope>NUCLEOTIDE SEQUENCE [LARGE SCALE GENOMIC DNA]</scope>
    <source>
        <strain evidence="2">MC09</strain>
    </source>
</reference>
<proteinExistence type="predicted"/>
<evidence type="ECO:0000313" key="1">
    <source>
        <dbReference type="EMBL" id="AEF99837.1"/>
    </source>
</evidence>
<dbReference type="RefSeq" id="WP_013818097.1">
    <property type="nucleotide sequence ID" value="NC_015572.1"/>
</dbReference>
<gene>
    <name evidence="1" type="ordered locus">Metme_1414</name>
</gene>
<dbReference type="HOGENOM" id="CLU_080945_2_0_6"/>
<dbReference type="eggNOG" id="COG5403">
    <property type="taxonomic scope" value="Bacteria"/>
</dbReference>
<dbReference type="EMBL" id="CP002738">
    <property type="protein sequence ID" value="AEF99837.1"/>
    <property type="molecule type" value="Genomic_DNA"/>
</dbReference>
<dbReference type="Pfam" id="PF06078">
    <property type="entry name" value="DUF937"/>
    <property type="match status" value="1"/>
</dbReference>
<dbReference type="STRING" id="857087.Metme_1414"/>
<dbReference type="KEGG" id="mmt:Metme_1414"/>
<organism evidence="1 2">
    <name type="scientific">Methylomonas methanica (strain DSM 25384 / MC09)</name>
    <dbReference type="NCBI Taxonomy" id="857087"/>
    <lineage>
        <taxon>Bacteria</taxon>
        <taxon>Pseudomonadati</taxon>
        <taxon>Pseudomonadota</taxon>
        <taxon>Gammaproteobacteria</taxon>
        <taxon>Methylococcales</taxon>
        <taxon>Methylococcaceae</taxon>
        <taxon>Methylomonas</taxon>
    </lineage>
</organism>
<dbReference type="Proteomes" id="UP000008888">
    <property type="component" value="Chromosome"/>
</dbReference>
<evidence type="ECO:0008006" key="3">
    <source>
        <dbReference type="Google" id="ProtNLM"/>
    </source>
</evidence>
<dbReference type="InterPro" id="IPR009282">
    <property type="entry name" value="DUF937"/>
</dbReference>
<dbReference type="OrthoDB" id="5526542at2"/>
<accession>F9ZYY2</accession>